<dbReference type="CDD" id="cd12291">
    <property type="entry name" value="RRM1_La"/>
    <property type="match status" value="1"/>
</dbReference>
<evidence type="ECO:0000259" key="5">
    <source>
        <dbReference type="PROSITE" id="PS50102"/>
    </source>
</evidence>
<evidence type="ECO:0000313" key="8">
    <source>
        <dbReference type="Proteomes" id="UP000475862"/>
    </source>
</evidence>
<dbReference type="Proteomes" id="UP000475862">
    <property type="component" value="Unassembled WGS sequence"/>
</dbReference>
<dbReference type="PRINTS" id="PR00302">
    <property type="entry name" value="LUPUSLA"/>
</dbReference>
<feature type="domain" description="RRM" evidence="5">
    <location>
        <begin position="123"/>
        <end position="195"/>
    </location>
</feature>
<evidence type="ECO:0000256" key="2">
    <source>
        <dbReference type="ARBA" id="ARBA00022884"/>
    </source>
</evidence>
<dbReference type="GO" id="GO:0005829">
    <property type="term" value="C:cytosol"/>
    <property type="evidence" value="ECO:0007669"/>
    <property type="project" value="TreeGrafter"/>
</dbReference>
<dbReference type="SMART" id="SM00360">
    <property type="entry name" value="RRM"/>
    <property type="match status" value="1"/>
</dbReference>
<keyword evidence="3" id="KW-0539">Nucleus</keyword>
<dbReference type="GO" id="GO:0010494">
    <property type="term" value="C:cytoplasmic stress granule"/>
    <property type="evidence" value="ECO:0007669"/>
    <property type="project" value="TreeGrafter"/>
</dbReference>
<dbReference type="OrthoDB" id="439993at2759"/>
<dbReference type="PANTHER" id="PTHR22792">
    <property type="entry name" value="LUPUS LA PROTEIN-RELATED"/>
    <property type="match status" value="1"/>
</dbReference>
<name>A0A6G0TB26_APHGL</name>
<dbReference type="Gene3D" id="1.10.10.10">
    <property type="entry name" value="Winged helix-like DNA-binding domain superfamily/Winged helix DNA-binding domain"/>
    <property type="match status" value="1"/>
</dbReference>
<dbReference type="InterPro" id="IPR036390">
    <property type="entry name" value="WH_DNA-bd_sf"/>
</dbReference>
<dbReference type="Gene3D" id="3.30.70.330">
    <property type="match status" value="1"/>
</dbReference>
<comment type="subcellular location">
    <subcellularLocation>
        <location evidence="1">Nucleus</location>
    </subcellularLocation>
</comment>
<dbReference type="GO" id="GO:0005634">
    <property type="term" value="C:nucleus"/>
    <property type="evidence" value="ECO:0007669"/>
    <property type="project" value="UniProtKB-SubCell"/>
</dbReference>
<evidence type="ECO:0000256" key="4">
    <source>
        <dbReference type="PROSITE-ProRule" id="PRU00332"/>
    </source>
</evidence>
<dbReference type="PROSITE" id="PS50961">
    <property type="entry name" value="HTH_LA"/>
    <property type="match status" value="1"/>
</dbReference>
<proteinExistence type="predicted"/>
<dbReference type="InterPro" id="IPR045180">
    <property type="entry name" value="La_dom_prot"/>
</dbReference>
<dbReference type="InterPro" id="IPR006630">
    <property type="entry name" value="La_HTH"/>
</dbReference>
<dbReference type="GO" id="GO:0008033">
    <property type="term" value="P:tRNA processing"/>
    <property type="evidence" value="ECO:0007669"/>
    <property type="project" value="TreeGrafter"/>
</dbReference>
<dbReference type="InterPro" id="IPR012677">
    <property type="entry name" value="Nucleotide-bd_a/b_plait_sf"/>
</dbReference>
<dbReference type="GO" id="GO:0003729">
    <property type="term" value="F:mRNA binding"/>
    <property type="evidence" value="ECO:0007669"/>
    <property type="project" value="TreeGrafter"/>
</dbReference>
<dbReference type="PROSITE" id="PS50102">
    <property type="entry name" value="RRM"/>
    <property type="match status" value="1"/>
</dbReference>
<dbReference type="GO" id="GO:1990904">
    <property type="term" value="C:ribonucleoprotein complex"/>
    <property type="evidence" value="ECO:0007669"/>
    <property type="project" value="InterPro"/>
</dbReference>
<comment type="caution">
    <text evidence="7">The sequence shown here is derived from an EMBL/GenBank/DDBJ whole genome shotgun (WGS) entry which is preliminary data.</text>
</comment>
<keyword evidence="2 4" id="KW-0694">RNA-binding</keyword>
<dbReference type="AlphaFoldDB" id="A0A6G0TB26"/>
<dbReference type="EMBL" id="VYZN01000044">
    <property type="protein sequence ID" value="KAE9529646.1"/>
    <property type="molecule type" value="Genomic_DNA"/>
</dbReference>
<dbReference type="GO" id="GO:0045727">
    <property type="term" value="P:positive regulation of translation"/>
    <property type="evidence" value="ECO:0007669"/>
    <property type="project" value="TreeGrafter"/>
</dbReference>
<reference evidence="7 8" key="1">
    <citation type="submission" date="2019-08" db="EMBL/GenBank/DDBJ databases">
        <title>The genome of the soybean aphid Biotype 1, its phylome, world population structure and adaptation to the North American continent.</title>
        <authorList>
            <person name="Giordano R."/>
            <person name="Donthu R.K."/>
            <person name="Hernandez A.G."/>
            <person name="Wright C.L."/>
            <person name="Zimin A.V."/>
        </authorList>
    </citation>
    <scope>NUCLEOTIDE SEQUENCE [LARGE SCALE GENOMIC DNA]</scope>
    <source>
        <tissue evidence="7">Whole aphids</tissue>
    </source>
</reference>
<sequence>MAASSFKHVTGVWGQECSSSETSSRDLKIIKQLEFYFSDTNLPYDKFLQAQIKHDDGWVPISVLLTFRMLKSITRNSEVIASAVKNAVDSIVEVDETDKKIRRKPKIVAPVPERSLFKEIVERSIYCSGFPRTATVDELLEFAETFGDNVITKTTPMRFKTKAFKGSLYFTFSSKSEAEKFLERKSVEYNGVEIERMWESDFLGNYKHKAYSPFNYE</sequence>
<evidence type="ECO:0008006" key="9">
    <source>
        <dbReference type="Google" id="ProtNLM"/>
    </source>
</evidence>
<evidence type="ECO:0000313" key="7">
    <source>
        <dbReference type="EMBL" id="KAE9529646.1"/>
    </source>
</evidence>
<evidence type="ECO:0000256" key="3">
    <source>
        <dbReference type="ARBA" id="ARBA00023242"/>
    </source>
</evidence>
<accession>A0A6G0TB26</accession>
<keyword evidence="8" id="KW-1185">Reference proteome</keyword>
<evidence type="ECO:0000256" key="1">
    <source>
        <dbReference type="ARBA" id="ARBA00004123"/>
    </source>
</evidence>
<dbReference type="SMART" id="SM00715">
    <property type="entry name" value="LA"/>
    <property type="match status" value="1"/>
</dbReference>
<protein>
    <recommendedName>
        <fullName evidence="9">HTH La-type RNA-binding domain-containing protein</fullName>
    </recommendedName>
</protein>
<evidence type="ECO:0000259" key="6">
    <source>
        <dbReference type="PROSITE" id="PS50961"/>
    </source>
</evidence>
<dbReference type="InterPro" id="IPR036388">
    <property type="entry name" value="WH-like_DNA-bd_sf"/>
</dbReference>
<dbReference type="InterPro" id="IPR000504">
    <property type="entry name" value="RRM_dom"/>
</dbReference>
<dbReference type="SUPFAM" id="SSF54928">
    <property type="entry name" value="RNA-binding domain, RBD"/>
    <property type="match status" value="1"/>
</dbReference>
<dbReference type="InterPro" id="IPR002344">
    <property type="entry name" value="Lupus_La"/>
</dbReference>
<gene>
    <name evidence="7" type="ORF">AGLY_011742</name>
</gene>
<organism evidence="7 8">
    <name type="scientific">Aphis glycines</name>
    <name type="common">Soybean aphid</name>
    <dbReference type="NCBI Taxonomy" id="307491"/>
    <lineage>
        <taxon>Eukaryota</taxon>
        <taxon>Metazoa</taxon>
        <taxon>Ecdysozoa</taxon>
        <taxon>Arthropoda</taxon>
        <taxon>Hexapoda</taxon>
        <taxon>Insecta</taxon>
        <taxon>Pterygota</taxon>
        <taxon>Neoptera</taxon>
        <taxon>Paraneoptera</taxon>
        <taxon>Hemiptera</taxon>
        <taxon>Sternorrhyncha</taxon>
        <taxon>Aphidomorpha</taxon>
        <taxon>Aphidoidea</taxon>
        <taxon>Aphididae</taxon>
        <taxon>Aphidini</taxon>
        <taxon>Aphis</taxon>
        <taxon>Aphis</taxon>
    </lineage>
</organism>
<dbReference type="Pfam" id="PF05383">
    <property type="entry name" value="La"/>
    <property type="match status" value="1"/>
</dbReference>
<feature type="domain" description="HTH La-type RNA-binding" evidence="6">
    <location>
        <begin position="19"/>
        <end position="113"/>
    </location>
</feature>
<dbReference type="SUPFAM" id="SSF46785">
    <property type="entry name" value="Winged helix' DNA-binding domain"/>
    <property type="match status" value="1"/>
</dbReference>
<dbReference type="PANTHER" id="PTHR22792:SF166">
    <property type="entry name" value="LUPUS LA PROTEIN HOMOLOG"/>
    <property type="match status" value="1"/>
</dbReference>
<dbReference type="InterPro" id="IPR035979">
    <property type="entry name" value="RBD_domain_sf"/>
</dbReference>